<accession>A0AAW6U547</accession>
<keyword evidence="2 8" id="KW-0963">Cytoplasm</keyword>
<dbReference type="InterPro" id="IPR020591">
    <property type="entry name" value="Chromosome_initiator_DnaA-like"/>
</dbReference>
<evidence type="ECO:0000256" key="5">
    <source>
        <dbReference type="ARBA" id="ARBA00022840"/>
    </source>
</evidence>
<feature type="binding site" evidence="8">
    <location>
        <position position="142"/>
    </location>
    <ligand>
        <name>ATP</name>
        <dbReference type="ChEBI" id="CHEBI:30616"/>
    </ligand>
</feature>
<feature type="domain" description="AAA+ ATPase" evidence="12">
    <location>
        <begin position="131"/>
        <end position="262"/>
    </location>
</feature>
<dbReference type="InterPro" id="IPR018312">
    <property type="entry name" value="Chromosome_initiator_DnaA_CS"/>
</dbReference>
<reference evidence="14" key="1">
    <citation type="submission" date="2023-05" db="EMBL/GenBank/DDBJ databases">
        <title>Anaerotaeda fermentans gen. nov., sp. nov., a novel anaerobic planctomycete of the new family within the order Sedimentisphaerales isolated from Taman Peninsula, Russia.</title>
        <authorList>
            <person name="Khomyakova M.A."/>
            <person name="Merkel A.Y."/>
            <person name="Slobodkin A.I."/>
        </authorList>
    </citation>
    <scope>NUCLEOTIDE SEQUENCE</scope>
    <source>
        <strain evidence="14">M17dextr</strain>
    </source>
</reference>
<evidence type="ECO:0000256" key="11">
    <source>
        <dbReference type="RuleBase" id="RU004227"/>
    </source>
</evidence>
<dbReference type="GO" id="GO:0008289">
    <property type="term" value="F:lipid binding"/>
    <property type="evidence" value="ECO:0007669"/>
    <property type="project" value="UniProtKB-KW"/>
</dbReference>
<comment type="similarity">
    <text evidence="1 8 11">Belongs to the DnaA family.</text>
</comment>
<dbReference type="SUPFAM" id="SSF48295">
    <property type="entry name" value="TrpR-like"/>
    <property type="match status" value="1"/>
</dbReference>
<comment type="subunit">
    <text evidence="8">Oligomerizes as a right-handed, spiral filament on DNA at oriC.</text>
</comment>
<evidence type="ECO:0000256" key="2">
    <source>
        <dbReference type="ARBA" id="ARBA00022490"/>
    </source>
</evidence>
<dbReference type="AlphaFoldDB" id="A0AAW6U547"/>
<keyword evidence="4 8" id="KW-0547">Nucleotide-binding</keyword>
<feature type="region of interest" description="Domain IV, binds dsDNA" evidence="8">
    <location>
        <begin position="315"/>
        <end position="439"/>
    </location>
</feature>
<dbReference type="CDD" id="cd06571">
    <property type="entry name" value="Bac_DnaA_C"/>
    <property type="match status" value="1"/>
</dbReference>
<dbReference type="PANTHER" id="PTHR30050:SF2">
    <property type="entry name" value="CHROMOSOMAL REPLICATION INITIATOR PROTEIN DNAA"/>
    <property type="match status" value="1"/>
</dbReference>
<dbReference type="Gene3D" id="1.10.1750.10">
    <property type="match status" value="1"/>
</dbReference>
<dbReference type="Pfam" id="PF00308">
    <property type="entry name" value="Bac_DnaA"/>
    <property type="match status" value="1"/>
</dbReference>
<keyword evidence="5 8" id="KW-0067">ATP-binding</keyword>
<dbReference type="InterPro" id="IPR010921">
    <property type="entry name" value="Trp_repressor/repl_initiator"/>
</dbReference>
<dbReference type="InterPro" id="IPR003593">
    <property type="entry name" value="AAA+_ATPase"/>
</dbReference>
<dbReference type="SMART" id="SM00382">
    <property type="entry name" value="AAA"/>
    <property type="match status" value="1"/>
</dbReference>
<sequence>MSAHEVANIFTDIVARVRAMDPANARTWFDDLTVERFDGGSIAIGCPDESNVRFLHENCRSSFTRAAQQITGHLVTVDFVVGAADRRVADQAEWSRPALHPDYTFENFVVGPSNRLAHASCIAVGQSLGQTYNPLFLYGSAGLGKTHLLHAVCHEVHKRIAGSVIQLLSCEDFVNRFIRAIEQGNITGFHSQFRTVDALVIDDIQFLREREQSQEEFFHTYNALYNSGKQIILSADSPPNEIPSIEARLISRFNWGLVARIDPPSYETRVAIVQKKAHLRGLEINDEIAEYIARQVQANIRELEGALTTIYALATTLGEPVDLRLAQTALEGQIKLATKHISITDIIDVVTDHFDVRLTDLQSKRRSQSITVPRQICMYLARNLTRHSLEEIGGHLGGRDHTTVMHACSKIAEAQQSDPQMQALLSELTKRVTQGRQVA</sequence>
<dbReference type="CDD" id="cd00009">
    <property type="entry name" value="AAA"/>
    <property type="match status" value="1"/>
</dbReference>
<feature type="region of interest" description="Domain I, interacts with DnaA modulators" evidence="8">
    <location>
        <begin position="1"/>
        <end position="90"/>
    </location>
</feature>
<evidence type="ECO:0000256" key="6">
    <source>
        <dbReference type="ARBA" id="ARBA00023121"/>
    </source>
</evidence>
<comment type="caution">
    <text evidence="8">Lacks conserved residue(s) required for the propagation of feature annotation.</text>
</comment>
<dbReference type="PROSITE" id="PS01008">
    <property type="entry name" value="DNAA"/>
    <property type="match status" value="1"/>
</dbReference>
<organism evidence="14 15">
    <name type="scientific">Anaerobaca lacustris</name>
    <dbReference type="NCBI Taxonomy" id="3044600"/>
    <lineage>
        <taxon>Bacteria</taxon>
        <taxon>Pseudomonadati</taxon>
        <taxon>Planctomycetota</taxon>
        <taxon>Phycisphaerae</taxon>
        <taxon>Sedimentisphaerales</taxon>
        <taxon>Anaerobacaceae</taxon>
        <taxon>Anaerobaca</taxon>
    </lineage>
</organism>
<feature type="binding site" evidence="8">
    <location>
        <position position="146"/>
    </location>
    <ligand>
        <name>ATP</name>
        <dbReference type="ChEBI" id="CHEBI:30616"/>
    </ligand>
</feature>
<dbReference type="Gene3D" id="3.30.300.180">
    <property type="match status" value="1"/>
</dbReference>
<comment type="function">
    <text evidence="8 10">Plays an essential role in the initiation and regulation of chromosomal replication. ATP-DnaA binds to the origin of replication (oriC) to initiate formation of the DNA replication initiation complex once per cell cycle. Binds the DnaA box (a 9 base pair repeat at the origin) and separates the double-stranded (ds)DNA. Forms a right-handed helical filament on oriC DNA; dsDNA binds to the exterior of the filament while single-stranded (ss)DNA is stabiized in the filament's interior. The ATP-DnaA-oriC complex binds and stabilizes one strand of the AT-rich DNA unwinding element (DUE), permitting loading of DNA polymerase. After initiation quickly degrades to an ADP-DnaA complex that is not apt for DNA replication. Binds acidic phospholipids.</text>
</comment>
<evidence type="ECO:0000256" key="7">
    <source>
        <dbReference type="ARBA" id="ARBA00023125"/>
    </source>
</evidence>
<keyword evidence="6 8" id="KW-0446">Lipid-binding</keyword>
<proteinExistence type="inferred from homology"/>
<evidence type="ECO:0000259" key="12">
    <source>
        <dbReference type="SMART" id="SM00382"/>
    </source>
</evidence>
<dbReference type="PANTHER" id="PTHR30050">
    <property type="entry name" value="CHROMOSOMAL REPLICATION INITIATOR PROTEIN DNAA"/>
    <property type="match status" value="1"/>
</dbReference>
<dbReference type="GO" id="GO:0006275">
    <property type="term" value="P:regulation of DNA replication"/>
    <property type="evidence" value="ECO:0007669"/>
    <property type="project" value="UniProtKB-UniRule"/>
</dbReference>
<dbReference type="Gene3D" id="1.10.8.60">
    <property type="match status" value="1"/>
</dbReference>
<gene>
    <name evidence="8 14" type="primary">dnaA</name>
    <name evidence="14" type="ORF">QJ522_17145</name>
</gene>
<feature type="region of interest" description="Domain III, AAA+ region" evidence="8">
    <location>
        <begin position="98"/>
        <end position="314"/>
    </location>
</feature>
<dbReference type="GO" id="GO:0005737">
    <property type="term" value="C:cytoplasm"/>
    <property type="evidence" value="ECO:0007669"/>
    <property type="project" value="UniProtKB-SubCell"/>
</dbReference>
<comment type="domain">
    <text evidence="8">Domain I is involved in oligomerization and binding regulators, domain II is flexibile and of varying length in different bacteria, domain III forms the AAA+ region, while domain IV binds dsDNA.</text>
</comment>
<dbReference type="GO" id="GO:0003688">
    <property type="term" value="F:DNA replication origin binding"/>
    <property type="evidence" value="ECO:0007669"/>
    <property type="project" value="UniProtKB-UniRule"/>
</dbReference>
<dbReference type="Pfam" id="PF08299">
    <property type="entry name" value="Bac_DnaA_C"/>
    <property type="match status" value="1"/>
</dbReference>
<feature type="binding site" evidence="8">
    <location>
        <position position="145"/>
    </location>
    <ligand>
        <name>ATP</name>
        <dbReference type="ChEBI" id="CHEBI:30616"/>
    </ligand>
</feature>
<evidence type="ECO:0000256" key="4">
    <source>
        <dbReference type="ARBA" id="ARBA00022741"/>
    </source>
</evidence>
<dbReference type="RefSeq" id="WP_349246199.1">
    <property type="nucleotide sequence ID" value="NZ_JASCXX010000024.1"/>
</dbReference>
<evidence type="ECO:0000256" key="8">
    <source>
        <dbReference type="HAMAP-Rule" id="MF_00377"/>
    </source>
</evidence>
<dbReference type="GO" id="GO:0006270">
    <property type="term" value="P:DNA replication initiation"/>
    <property type="evidence" value="ECO:0007669"/>
    <property type="project" value="UniProtKB-UniRule"/>
</dbReference>
<evidence type="ECO:0000256" key="10">
    <source>
        <dbReference type="RuleBase" id="RU000577"/>
    </source>
</evidence>
<dbReference type="InterPro" id="IPR001957">
    <property type="entry name" value="Chromosome_initiator_DnaA"/>
</dbReference>
<evidence type="ECO:0000259" key="13">
    <source>
        <dbReference type="SMART" id="SM00760"/>
    </source>
</evidence>
<dbReference type="SMART" id="SM00760">
    <property type="entry name" value="Bac_DnaA_C"/>
    <property type="match status" value="1"/>
</dbReference>
<evidence type="ECO:0000313" key="14">
    <source>
        <dbReference type="EMBL" id="MDI6450789.1"/>
    </source>
</evidence>
<comment type="caution">
    <text evidence="14">The sequence shown here is derived from an EMBL/GenBank/DDBJ whole genome shotgun (WGS) entry which is preliminary data.</text>
</comment>
<dbReference type="InterPro" id="IPR013159">
    <property type="entry name" value="DnaA_C"/>
</dbReference>
<dbReference type="InterPro" id="IPR013317">
    <property type="entry name" value="DnaA_dom"/>
</dbReference>
<comment type="subcellular location">
    <subcellularLocation>
        <location evidence="8">Cytoplasm</location>
    </subcellularLocation>
</comment>
<dbReference type="HAMAP" id="MF_00377">
    <property type="entry name" value="DnaA_bact"/>
    <property type="match status" value="1"/>
</dbReference>
<dbReference type="InterPro" id="IPR038454">
    <property type="entry name" value="DnaA_N_sf"/>
</dbReference>
<dbReference type="SUPFAM" id="SSF52540">
    <property type="entry name" value="P-loop containing nucleoside triphosphate hydrolases"/>
    <property type="match status" value="1"/>
</dbReference>
<protein>
    <recommendedName>
        <fullName evidence="8 9">Chromosomal replication initiator protein DnaA</fullName>
    </recommendedName>
</protein>
<keyword evidence="3 8" id="KW-0235">DNA replication</keyword>
<keyword evidence="7 8" id="KW-0238">DNA-binding</keyword>
<dbReference type="GO" id="GO:0005886">
    <property type="term" value="C:plasma membrane"/>
    <property type="evidence" value="ECO:0007669"/>
    <property type="project" value="TreeGrafter"/>
</dbReference>
<evidence type="ECO:0000313" key="15">
    <source>
        <dbReference type="Proteomes" id="UP001431776"/>
    </source>
</evidence>
<evidence type="ECO:0000256" key="9">
    <source>
        <dbReference type="NCBIfam" id="TIGR00362"/>
    </source>
</evidence>
<dbReference type="Proteomes" id="UP001431776">
    <property type="component" value="Unassembled WGS sequence"/>
</dbReference>
<evidence type="ECO:0000256" key="1">
    <source>
        <dbReference type="ARBA" id="ARBA00006583"/>
    </source>
</evidence>
<dbReference type="GO" id="GO:0005524">
    <property type="term" value="F:ATP binding"/>
    <property type="evidence" value="ECO:0007669"/>
    <property type="project" value="UniProtKB-UniRule"/>
</dbReference>
<feature type="binding site" evidence="8">
    <location>
        <position position="144"/>
    </location>
    <ligand>
        <name>ATP</name>
        <dbReference type="ChEBI" id="CHEBI:30616"/>
    </ligand>
</feature>
<dbReference type="InterPro" id="IPR027417">
    <property type="entry name" value="P-loop_NTPase"/>
</dbReference>
<dbReference type="PRINTS" id="PR00051">
    <property type="entry name" value="DNAA"/>
</dbReference>
<dbReference type="NCBIfam" id="TIGR00362">
    <property type="entry name" value="DnaA"/>
    <property type="match status" value="1"/>
</dbReference>
<name>A0AAW6U547_9BACT</name>
<evidence type="ECO:0000256" key="3">
    <source>
        <dbReference type="ARBA" id="ARBA00022705"/>
    </source>
</evidence>
<dbReference type="EMBL" id="JASCXX010000024">
    <property type="protein sequence ID" value="MDI6450789.1"/>
    <property type="molecule type" value="Genomic_DNA"/>
</dbReference>
<keyword evidence="15" id="KW-1185">Reference proteome</keyword>
<dbReference type="Gene3D" id="3.40.50.300">
    <property type="entry name" value="P-loop containing nucleotide triphosphate hydrolases"/>
    <property type="match status" value="1"/>
</dbReference>
<feature type="domain" description="Chromosomal replication initiator DnaA C-terminal" evidence="13">
    <location>
        <begin position="342"/>
        <end position="411"/>
    </location>
</feature>